<keyword evidence="2" id="KW-1185">Reference proteome</keyword>
<dbReference type="EMBL" id="RRYP01025136">
    <property type="protein sequence ID" value="TNV71985.1"/>
    <property type="molecule type" value="Genomic_DNA"/>
</dbReference>
<dbReference type="AlphaFoldDB" id="A0A8J8NC89"/>
<dbReference type="InterPro" id="IPR000048">
    <property type="entry name" value="IQ_motif_EF-hand-BS"/>
</dbReference>
<proteinExistence type="predicted"/>
<name>A0A8J8NC89_HALGN</name>
<gene>
    <name evidence="1" type="ORF">FGO68_gene15812</name>
</gene>
<organism evidence="1 2">
    <name type="scientific">Halteria grandinella</name>
    <dbReference type="NCBI Taxonomy" id="5974"/>
    <lineage>
        <taxon>Eukaryota</taxon>
        <taxon>Sar</taxon>
        <taxon>Alveolata</taxon>
        <taxon>Ciliophora</taxon>
        <taxon>Intramacronucleata</taxon>
        <taxon>Spirotrichea</taxon>
        <taxon>Stichotrichia</taxon>
        <taxon>Sporadotrichida</taxon>
        <taxon>Halteriidae</taxon>
        <taxon>Halteria</taxon>
    </lineage>
</organism>
<protein>
    <submittedName>
        <fullName evidence="1">Uncharacterized protein</fullName>
    </submittedName>
</protein>
<evidence type="ECO:0000313" key="1">
    <source>
        <dbReference type="EMBL" id="TNV71985.1"/>
    </source>
</evidence>
<dbReference type="CDD" id="cd23767">
    <property type="entry name" value="IQCD"/>
    <property type="match status" value="1"/>
</dbReference>
<dbReference type="Pfam" id="PF00612">
    <property type="entry name" value="IQ"/>
    <property type="match status" value="1"/>
</dbReference>
<comment type="caution">
    <text evidence="1">The sequence shown here is derived from an EMBL/GenBank/DDBJ whole genome shotgun (WGS) entry which is preliminary data.</text>
</comment>
<reference evidence="1" key="1">
    <citation type="submission" date="2019-06" db="EMBL/GenBank/DDBJ databases">
        <authorList>
            <person name="Zheng W."/>
        </authorList>
    </citation>
    <scope>NUCLEOTIDE SEQUENCE</scope>
    <source>
        <strain evidence="1">QDHG01</strain>
    </source>
</reference>
<dbReference type="Proteomes" id="UP000785679">
    <property type="component" value="Unassembled WGS sequence"/>
</dbReference>
<accession>A0A8J8NC89</accession>
<evidence type="ECO:0000313" key="2">
    <source>
        <dbReference type="Proteomes" id="UP000785679"/>
    </source>
</evidence>
<dbReference type="PROSITE" id="PS50096">
    <property type="entry name" value="IQ"/>
    <property type="match status" value="1"/>
</dbReference>
<sequence>MNQCKFKMDAIIRAAIEIQRVYRGYMVRKTMGQAHDEFREIFRELEGDIDLYECAAPSFAGPYTQGMTQSPGFSAVSAVSHTPSNAALRRPRITKKTDFPYSGKEALELEIRRVESELKRELIRMCGLIYN</sequence>